<reference evidence="7 8" key="1">
    <citation type="submission" date="2020-08" db="EMBL/GenBank/DDBJ databases">
        <title>Genomic Encyclopedia of Type Strains, Phase III (KMG-III): the genomes of soil and plant-associated and newly described type strains.</title>
        <authorList>
            <person name="Whitman W."/>
        </authorList>
    </citation>
    <scope>NUCLEOTIDE SEQUENCE [LARGE SCALE GENOMIC DNA]</scope>
    <source>
        <strain evidence="7 8">CECT 8075</strain>
    </source>
</reference>
<keyword evidence="4 5" id="KW-0560">Oxidoreductase</keyword>
<protein>
    <submittedName>
        <fullName evidence="7">Phytoene desaturase</fullName>
        <ecNumber evidence="7">1.3.99.26</ecNumber>
        <ecNumber evidence="7">1.3.99.28</ecNumber>
        <ecNumber evidence="7">1.3.99.29</ecNumber>
        <ecNumber evidence="7">1.3.99.31</ecNumber>
    </submittedName>
</protein>
<dbReference type="PRINTS" id="PR00419">
    <property type="entry name" value="ADXRDTASE"/>
</dbReference>
<organism evidence="7 8">
    <name type="scientific">Aporhodopirellula rubra</name>
    <dbReference type="NCBI Taxonomy" id="980271"/>
    <lineage>
        <taxon>Bacteria</taxon>
        <taxon>Pseudomonadati</taxon>
        <taxon>Planctomycetota</taxon>
        <taxon>Planctomycetia</taxon>
        <taxon>Pirellulales</taxon>
        <taxon>Pirellulaceae</taxon>
        <taxon>Aporhodopirellula</taxon>
    </lineage>
</organism>
<evidence type="ECO:0000256" key="4">
    <source>
        <dbReference type="ARBA" id="ARBA00023002"/>
    </source>
</evidence>
<evidence type="ECO:0000259" key="6">
    <source>
        <dbReference type="Pfam" id="PF01593"/>
    </source>
</evidence>
<dbReference type="EC" id="1.3.99.28" evidence="7"/>
<dbReference type="GO" id="GO:0016117">
    <property type="term" value="P:carotenoid biosynthetic process"/>
    <property type="evidence" value="ECO:0007669"/>
    <property type="project" value="UniProtKB-KW"/>
</dbReference>
<dbReference type="PANTHER" id="PTHR43734">
    <property type="entry name" value="PHYTOENE DESATURASE"/>
    <property type="match status" value="1"/>
</dbReference>
<dbReference type="EC" id="1.3.99.31" evidence="7"/>
<dbReference type="EC" id="1.3.99.26" evidence="7"/>
<dbReference type="PROSITE" id="PS00982">
    <property type="entry name" value="PHYTOENE_DH"/>
    <property type="match status" value="1"/>
</dbReference>
<comment type="caution">
    <text evidence="7">The sequence shown here is derived from an EMBL/GenBank/DDBJ whole genome shotgun (WGS) entry which is preliminary data.</text>
</comment>
<keyword evidence="3 5" id="KW-0125">Carotenoid biosynthesis</keyword>
<comment type="pathway">
    <text evidence="1 5">Carotenoid biosynthesis.</text>
</comment>
<dbReference type="AlphaFoldDB" id="A0A7W5E6A1"/>
<evidence type="ECO:0000256" key="1">
    <source>
        <dbReference type="ARBA" id="ARBA00004829"/>
    </source>
</evidence>
<dbReference type="InterPro" id="IPR036188">
    <property type="entry name" value="FAD/NAD-bd_sf"/>
</dbReference>
<name>A0A7W5E6A1_9BACT</name>
<dbReference type="InterPro" id="IPR014105">
    <property type="entry name" value="Carotenoid/retinoid_OxRdtase"/>
</dbReference>
<dbReference type="Pfam" id="PF01593">
    <property type="entry name" value="Amino_oxidase"/>
    <property type="match status" value="1"/>
</dbReference>
<feature type="domain" description="Amine oxidase" evidence="6">
    <location>
        <begin position="14"/>
        <end position="488"/>
    </location>
</feature>
<dbReference type="InterPro" id="IPR002937">
    <property type="entry name" value="Amino_oxidase"/>
</dbReference>
<dbReference type="EMBL" id="JACHXU010000030">
    <property type="protein sequence ID" value="MBB3210017.1"/>
    <property type="molecule type" value="Genomic_DNA"/>
</dbReference>
<sequence>MNKKKIVIVGAGPGGLATAMQLAQAGCDVTVLERRDRVGGRTSAIETEGFRFDCGPTFFLYPRVLAEIFHSVGRDLMEEVPMERLDPQYRLTFGGERGGVLDCTPDMDEMDRQIAKFSEADVGQLRRYMDDNREKLEKFRPILESPFNSPLDLLRPSLLGAAAKLHPFRSLGKELERYFSDPRLVIAFAFQAKYLGMSPFNCPSLFSILSFLEYEHGVFHPIGGCSRVSERMAEIAEELGVKIRLNEPVDSIEIQDQRVTALRTSQDRYTVDAIVVNADFADWMTKTVPNETRRRWTNEKIEKKKFSCSTFMLYLGIEGMYEDLPHHNIHISETYDRNLREIELDHVLSSDPSVYVQNACVTDPSLAPAGCSTLYVLVPVSHQSENIDWSTQADAFREKTLDQLAAIGLGDVRDRIRVEHRITPDDWVNDYAIYKGATFNLAHNLGQMLHLRPKNRFDELDGVYLVGGGTHPGSGLPVIYESSRISSRLLLEDLGISTQFIDEAAKGVPVTNGIAASLRDPAMA</sequence>
<evidence type="ECO:0000256" key="5">
    <source>
        <dbReference type="RuleBase" id="RU362075"/>
    </source>
</evidence>
<evidence type="ECO:0000313" key="8">
    <source>
        <dbReference type="Proteomes" id="UP000536179"/>
    </source>
</evidence>
<accession>A0A7W5E6A1</accession>
<evidence type="ECO:0000313" key="7">
    <source>
        <dbReference type="EMBL" id="MBB3210017.1"/>
    </source>
</evidence>
<keyword evidence="8" id="KW-1185">Reference proteome</keyword>
<dbReference type="EC" id="1.3.99.29" evidence="7"/>
<comment type="similarity">
    <text evidence="2 5">Belongs to the carotenoid/retinoid oxidoreductase family.</text>
</comment>
<dbReference type="InterPro" id="IPR008150">
    <property type="entry name" value="Phytoene_DH_bac_CS"/>
</dbReference>
<dbReference type="GO" id="GO:0016627">
    <property type="term" value="F:oxidoreductase activity, acting on the CH-CH group of donors"/>
    <property type="evidence" value="ECO:0007669"/>
    <property type="project" value="UniProtKB-ARBA"/>
</dbReference>
<dbReference type="Proteomes" id="UP000536179">
    <property type="component" value="Unassembled WGS sequence"/>
</dbReference>
<gene>
    <name evidence="7" type="ORF">FHS27_005863</name>
</gene>
<dbReference type="NCBIfam" id="TIGR02734">
    <property type="entry name" value="crtI_fam"/>
    <property type="match status" value="1"/>
</dbReference>
<proteinExistence type="inferred from homology"/>
<dbReference type="SUPFAM" id="SSF51905">
    <property type="entry name" value="FAD/NAD(P)-binding domain"/>
    <property type="match status" value="1"/>
</dbReference>
<dbReference type="Gene3D" id="3.50.50.60">
    <property type="entry name" value="FAD/NAD(P)-binding domain"/>
    <property type="match status" value="2"/>
</dbReference>
<evidence type="ECO:0000256" key="3">
    <source>
        <dbReference type="ARBA" id="ARBA00022746"/>
    </source>
</evidence>
<evidence type="ECO:0000256" key="2">
    <source>
        <dbReference type="ARBA" id="ARBA00006046"/>
    </source>
</evidence>
<dbReference type="PANTHER" id="PTHR43734:SF1">
    <property type="entry name" value="PHYTOENE DESATURASE"/>
    <property type="match status" value="1"/>
</dbReference>